<gene>
    <name evidence="2" type="ORF">GOACH_03_02200</name>
</gene>
<dbReference type="EMBL" id="BANR01000003">
    <property type="protein sequence ID" value="GAC47202.1"/>
    <property type="molecule type" value="Genomic_DNA"/>
</dbReference>
<dbReference type="RefSeq" id="WP_005170059.1">
    <property type="nucleotide sequence ID" value="NZ_BANR01000003.1"/>
</dbReference>
<reference evidence="2 3" key="1">
    <citation type="submission" date="2012-12" db="EMBL/GenBank/DDBJ databases">
        <title>Whole genome shotgun sequence of Gordonia aichiensis NBRC 108223.</title>
        <authorList>
            <person name="Isaki-Nakamura S."/>
            <person name="Hosoyama A."/>
            <person name="Tsuchikane K."/>
            <person name="Ando Y."/>
            <person name="Baba S."/>
            <person name="Ohji S."/>
            <person name="Hamada M."/>
            <person name="Tamura T."/>
            <person name="Yamazoe A."/>
            <person name="Yamazaki S."/>
            <person name="Fujita N."/>
        </authorList>
    </citation>
    <scope>NUCLEOTIDE SEQUENCE [LARGE SCALE GENOMIC DNA]</scope>
    <source>
        <strain evidence="2 3">NBRC 108223</strain>
    </source>
</reference>
<keyword evidence="3" id="KW-1185">Reference proteome</keyword>
<protein>
    <submittedName>
        <fullName evidence="2">Putative hydrolase</fullName>
    </submittedName>
</protein>
<evidence type="ECO:0000313" key="2">
    <source>
        <dbReference type="EMBL" id="GAC47202.1"/>
    </source>
</evidence>
<dbReference type="PANTHER" id="PTHR43433:SF1">
    <property type="entry name" value="BLL5160 PROTEIN"/>
    <property type="match status" value="1"/>
</dbReference>
<dbReference type="InterPro" id="IPR029058">
    <property type="entry name" value="AB_hydrolase_fold"/>
</dbReference>
<dbReference type="InterPro" id="IPR000073">
    <property type="entry name" value="AB_hydrolase_1"/>
</dbReference>
<dbReference type="AlphaFoldDB" id="L7KGY1"/>
<dbReference type="STRING" id="1220583.GOACH_03_02200"/>
<dbReference type="OrthoDB" id="5513277at2"/>
<dbReference type="PANTHER" id="PTHR43433">
    <property type="entry name" value="HYDROLASE, ALPHA/BETA FOLD FAMILY PROTEIN"/>
    <property type="match status" value="1"/>
</dbReference>
<organism evidence="2 3">
    <name type="scientific">Gordonia aichiensis NBRC 108223</name>
    <dbReference type="NCBI Taxonomy" id="1220583"/>
    <lineage>
        <taxon>Bacteria</taxon>
        <taxon>Bacillati</taxon>
        <taxon>Actinomycetota</taxon>
        <taxon>Actinomycetes</taxon>
        <taxon>Mycobacteriales</taxon>
        <taxon>Gordoniaceae</taxon>
        <taxon>Gordonia</taxon>
    </lineage>
</organism>
<name>L7KGY1_9ACTN</name>
<dbReference type="Proteomes" id="UP000010988">
    <property type="component" value="Unassembled WGS sequence"/>
</dbReference>
<comment type="caution">
    <text evidence="2">The sequence shown here is derived from an EMBL/GenBank/DDBJ whole genome shotgun (WGS) entry which is preliminary data.</text>
</comment>
<sequence>MNQATSADGTPIAYDTTGAGPVVVVVNGAMSTAADARGIGEALADRGYTGVIYDRRARGESGDTRPYDPEREVEDLAAVIDAVGGGAAVLGHSSGAMVALFAASRGVPIAHLFLSEPPFRFGMGEPDPSLPERLQQLVDDGHSGEAVTTFQLEGVGLPKEIVEQIRSSPMFDGLVAIAQSVVYDATIARDLSDPTAQMRAVQTPTTVLLGAETFPLLEAAAPRIADALDSAELVRVPESVGHRVDPVATTRVIAERWPA</sequence>
<feature type="domain" description="AB hydrolase-1" evidence="1">
    <location>
        <begin position="23"/>
        <end position="242"/>
    </location>
</feature>
<dbReference type="eggNOG" id="COG2267">
    <property type="taxonomic scope" value="Bacteria"/>
</dbReference>
<keyword evidence="2" id="KW-0378">Hydrolase</keyword>
<dbReference type="Pfam" id="PF12697">
    <property type="entry name" value="Abhydrolase_6"/>
    <property type="match status" value="1"/>
</dbReference>
<proteinExistence type="predicted"/>
<dbReference type="SUPFAM" id="SSF53474">
    <property type="entry name" value="alpha/beta-Hydrolases"/>
    <property type="match status" value="1"/>
</dbReference>
<evidence type="ECO:0000259" key="1">
    <source>
        <dbReference type="Pfam" id="PF12697"/>
    </source>
</evidence>
<dbReference type="GO" id="GO:0016787">
    <property type="term" value="F:hydrolase activity"/>
    <property type="evidence" value="ECO:0007669"/>
    <property type="project" value="UniProtKB-KW"/>
</dbReference>
<evidence type="ECO:0000313" key="3">
    <source>
        <dbReference type="Proteomes" id="UP000010988"/>
    </source>
</evidence>
<dbReference type="InterPro" id="IPR050471">
    <property type="entry name" value="AB_hydrolase"/>
</dbReference>
<accession>L7KGY1</accession>
<dbReference type="Gene3D" id="3.40.50.1820">
    <property type="entry name" value="alpha/beta hydrolase"/>
    <property type="match status" value="1"/>
</dbReference>